<sequence>MSESCGNPTVESEALMPKKIRFDRSTTCVKCKEQRGCLVIRHAVYCKDCFSALLPTRFRKALEPHINHAPDGPRRRALRPAGNLLLGVSGGLGSAVLLDVVHRTYTTRAVACDGVKGGREHPRGQKVWSTIRAAYVEVAGAFPGMKDRTEEVGEAVKRYEGIEFVPLRLEAAFDPAWWARVGQTSTADVSVDLNAEGTSLLADSPSASTPLDSLRNYLGRLPTPTAVQVAIAKLIRVLLLYTAHATSSSHVLLGTSLTSLSISLISSISQGGGFNVPQTMYEEWFPPGAERATESWRGEVRVIRPLRDVGTKECAAWAWWHALVVVGKERRPAAAQTIDGLTRDFIVGLEKDFPSTVSAISKTVGKLAPKGGTCGRCILCELPVQTDAHEWRARISIRTRSTQSDVPATLASSVALAPLFCYACHTTLTSRSSRSVAPTKASAPPPPPIVQLPVWAAAALSRLYSDTATEAEEIRTGGDRNVGEEVWKTRKLGEDEMRAAVGEFLFDT</sequence>
<reference evidence="1" key="1">
    <citation type="submission" date="2021-02" db="EMBL/GenBank/DDBJ databases">
        <authorList>
            <consortium name="DOE Joint Genome Institute"/>
            <person name="Ahrendt S."/>
            <person name="Looney B.P."/>
            <person name="Miyauchi S."/>
            <person name="Morin E."/>
            <person name="Drula E."/>
            <person name="Courty P.E."/>
            <person name="Chicoki N."/>
            <person name="Fauchery L."/>
            <person name="Kohler A."/>
            <person name="Kuo A."/>
            <person name="Labutti K."/>
            <person name="Pangilinan J."/>
            <person name="Lipzen A."/>
            <person name="Riley R."/>
            <person name="Andreopoulos W."/>
            <person name="He G."/>
            <person name="Johnson J."/>
            <person name="Barry K.W."/>
            <person name="Grigoriev I.V."/>
            <person name="Nagy L."/>
            <person name="Hibbett D."/>
            <person name="Henrissat B."/>
            <person name="Matheny P.B."/>
            <person name="Labbe J."/>
            <person name="Martin F."/>
        </authorList>
    </citation>
    <scope>NUCLEOTIDE SEQUENCE</scope>
    <source>
        <strain evidence="1">EC-137</strain>
    </source>
</reference>
<organism evidence="1 2">
    <name type="scientific">Vararia minispora EC-137</name>
    <dbReference type="NCBI Taxonomy" id="1314806"/>
    <lineage>
        <taxon>Eukaryota</taxon>
        <taxon>Fungi</taxon>
        <taxon>Dikarya</taxon>
        <taxon>Basidiomycota</taxon>
        <taxon>Agaricomycotina</taxon>
        <taxon>Agaricomycetes</taxon>
        <taxon>Russulales</taxon>
        <taxon>Lachnocladiaceae</taxon>
        <taxon>Vararia</taxon>
    </lineage>
</organism>
<comment type="caution">
    <text evidence="1">The sequence shown here is derived from an EMBL/GenBank/DDBJ whole genome shotgun (WGS) entry which is preliminary data.</text>
</comment>
<proteinExistence type="predicted"/>
<dbReference type="Proteomes" id="UP000814128">
    <property type="component" value="Unassembled WGS sequence"/>
</dbReference>
<evidence type="ECO:0000313" key="2">
    <source>
        <dbReference type="Proteomes" id="UP000814128"/>
    </source>
</evidence>
<name>A0ACB8QNL9_9AGAM</name>
<evidence type="ECO:0000313" key="1">
    <source>
        <dbReference type="EMBL" id="KAI0033083.1"/>
    </source>
</evidence>
<accession>A0ACB8QNL9</accession>
<gene>
    <name evidence="1" type="ORF">K488DRAFT_48442</name>
</gene>
<protein>
    <submittedName>
        <fullName evidence="1">Uncharacterized protein</fullName>
    </submittedName>
</protein>
<reference evidence="1" key="2">
    <citation type="journal article" date="2022" name="New Phytol.">
        <title>Evolutionary transition to the ectomycorrhizal habit in the genomes of a hyperdiverse lineage of mushroom-forming fungi.</title>
        <authorList>
            <person name="Looney B."/>
            <person name="Miyauchi S."/>
            <person name="Morin E."/>
            <person name="Drula E."/>
            <person name="Courty P.E."/>
            <person name="Kohler A."/>
            <person name="Kuo A."/>
            <person name="LaButti K."/>
            <person name="Pangilinan J."/>
            <person name="Lipzen A."/>
            <person name="Riley R."/>
            <person name="Andreopoulos W."/>
            <person name="He G."/>
            <person name="Johnson J."/>
            <person name="Nolan M."/>
            <person name="Tritt A."/>
            <person name="Barry K.W."/>
            <person name="Grigoriev I.V."/>
            <person name="Nagy L.G."/>
            <person name="Hibbett D."/>
            <person name="Henrissat B."/>
            <person name="Matheny P.B."/>
            <person name="Labbe J."/>
            <person name="Martin F.M."/>
        </authorList>
    </citation>
    <scope>NUCLEOTIDE SEQUENCE</scope>
    <source>
        <strain evidence="1">EC-137</strain>
    </source>
</reference>
<dbReference type="EMBL" id="MU273528">
    <property type="protein sequence ID" value="KAI0033083.1"/>
    <property type="molecule type" value="Genomic_DNA"/>
</dbReference>
<keyword evidence="2" id="KW-1185">Reference proteome</keyword>